<feature type="domain" description="Integrase-type" evidence="19">
    <location>
        <begin position="730"/>
        <end position="771"/>
    </location>
</feature>
<feature type="region of interest" description="Disordered" evidence="17">
    <location>
        <begin position="997"/>
        <end position="1037"/>
    </location>
</feature>
<dbReference type="Gene3D" id="2.70.40.10">
    <property type="match status" value="1"/>
</dbReference>
<dbReference type="InterPro" id="IPR001584">
    <property type="entry name" value="Integrase_cat-core"/>
</dbReference>
<keyword evidence="11" id="KW-0862">Zinc</keyword>
<keyword evidence="8" id="KW-0255">Endonuclease</keyword>
<dbReference type="Gene3D" id="3.30.420.10">
    <property type="entry name" value="Ribonuclease H-like superfamily/Ribonuclease H"/>
    <property type="match status" value="1"/>
</dbReference>
<evidence type="ECO:0000256" key="10">
    <source>
        <dbReference type="ARBA" id="ARBA00022801"/>
    </source>
</evidence>
<dbReference type="InParanoid" id="A0A1S3GTT7"/>
<evidence type="ECO:0000256" key="3">
    <source>
        <dbReference type="ARBA" id="ARBA00022670"/>
    </source>
</evidence>
<dbReference type="Pfam" id="PF00077">
    <property type="entry name" value="RVP"/>
    <property type="match status" value="1"/>
</dbReference>
<dbReference type="GO" id="GO:0006508">
    <property type="term" value="P:proteolysis"/>
    <property type="evidence" value="ECO:0007669"/>
    <property type="project" value="UniProtKB-KW"/>
</dbReference>
<dbReference type="CDD" id="cd05482">
    <property type="entry name" value="HIV_retropepsin_like"/>
    <property type="match status" value="1"/>
</dbReference>
<evidence type="ECO:0000313" key="22">
    <source>
        <dbReference type="Proteomes" id="UP000081671"/>
    </source>
</evidence>
<keyword evidence="10" id="KW-0378">Hydrolase</keyword>
<dbReference type="SUPFAM" id="SSF51283">
    <property type="entry name" value="dUTPase-like"/>
    <property type="match status" value="1"/>
</dbReference>
<evidence type="ECO:0000256" key="14">
    <source>
        <dbReference type="ARBA" id="ARBA00023125"/>
    </source>
</evidence>
<feature type="domain" description="Integrase-type" evidence="21">
    <location>
        <begin position="948"/>
        <end position="997"/>
    </location>
</feature>
<dbReference type="KEGG" id="dord:106001575"/>
<dbReference type="InterPro" id="IPR021109">
    <property type="entry name" value="Peptidase_aspartic_dom_sf"/>
</dbReference>
<proteinExistence type="predicted"/>
<feature type="compositionally biased region" description="Basic and acidic residues" evidence="17">
    <location>
        <begin position="64"/>
        <end position="78"/>
    </location>
</feature>
<dbReference type="InterPro" id="IPR036397">
    <property type="entry name" value="RNaseH_sf"/>
</dbReference>
<keyword evidence="14" id="KW-0238">DNA-binding</keyword>
<evidence type="ECO:0000256" key="6">
    <source>
        <dbReference type="ARBA" id="ARBA00022722"/>
    </source>
</evidence>
<feature type="compositionally biased region" description="Basic and acidic residues" evidence="17">
    <location>
        <begin position="94"/>
        <end position="105"/>
    </location>
</feature>
<dbReference type="InterPro" id="IPR008916">
    <property type="entry name" value="Retrov_capsid_C"/>
</dbReference>
<dbReference type="InterPro" id="IPR001995">
    <property type="entry name" value="Peptidase_A2_cat"/>
</dbReference>
<sequence>MVRTCLEEGGFDLIREGRKVLTQHQDSLSELASSIGEGNRPKRRRERRQKDPKELKQEGLQPSQKEKGLGDDHKEGVSRRPLYPSWKANRFSALHEEGLDQERSDPLSYSEEEMLEEEGEQLDPADNDLKEAAAEYEADRYGGWCPQTIGVPQQPERRRGAGPHLSAPPPCPEAGRSHFIEGNTWSQLAAAFPVFENPITNERILEPVSYSQLKDLVEAVRVYGVTANYTIALLRRLIINAMTPMDWFEVARTCLNHGQFLDFRSIVQDKAQAQYRQNVRDGHPDWTEDMLLGQGPYAVDQTGYPFEVYRQVNTLFYKSWQALPNKGETAGNLTKIVQAPNEPFSDFVARMLETAERVLGDLEIAMPFVQQIIFEQSTKECQRAIVPIKTQSLKAWIKACKKVGGPLTNAGLVAAVLSAARAAKNNKKGCFRCGAKKRGKGPSSPGPKNLRGVSDSGSRTAPAATPQPKRATSGSAGLDLCATSGRVLTQQMGIQVVETDMTGPLDEGTVGIVLGRSSSTMRGLVIYPGVIDPDYTGTIKVLCHVPHGVVSISPGDKIAQLLLLPSLHDNFPAKEIERGDKGLGSTGVDLTCLSITLDQRPMLTLQVKGKRFEGLVDTGADRSIIQRGEWPKQWPTQKSSQTLQGLGYADAPQLSAKKLTWKTDKGQVKKIQPFVVDVPVNLWGRDVQQQLKLTLTNNYSETNSMLPGPMAKCNALADQAARAVALVAADPVELAKDFHRLYHVPANTLRRRYNLPRHVARDIVKACKSCVTFLHPPHVEVNPRGLRPNALWQMDVTHLTEFGKLKYLHVSVDTFSGVIHATPLAGEKVSHVKIHCLEAWAAWGKPLRLKTDNGPAYTSHGFCAFCAQMQVAHTTGLPYNPQGQGIVERANRSIKEMLQKQKGGIAESASPRERLSLALFTLNFLILNDNDQSAADRHMTRDPMDTKDMVMWKDVINNKWYGPDPVITRSRGAVCVFPQSQEVPHWVPTRLTRLVETAEEPPLEKEDPQNEDAIHSSPDAADLPAVSSSANSNPCDS</sequence>
<evidence type="ECO:0000256" key="1">
    <source>
        <dbReference type="ARBA" id="ARBA00003235"/>
    </source>
</evidence>
<feature type="region of interest" description="Disordered" evidence="17">
    <location>
        <begin position="433"/>
        <end position="476"/>
    </location>
</feature>
<dbReference type="InterPro" id="IPR018061">
    <property type="entry name" value="Retropepsins"/>
</dbReference>
<evidence type="ECO:0000256" key="16">
    <source>
        <dbReference type="PROSITE-ProRule" id="PRU00506"/>
    </source>
</evidence>
<feature type="compositionally biased region" description="Basic and acidic residues" evidence="17">
    <location>
        <begin position="1002"/>
        <end position="1014"/>
    </location>
</feature>
<dbReference type="EC" id="2.7.7.49" evidence="2"/>
<dbReference type="InterPro" id="IPR017856">
    <property type="entry name" value="Integrase-like_N"/>
</dbReference>
<dbReference type="GO" id="GO:0015074">
    <property type="term" value="P:DNA integration"/>
    <property type="evidence" value="ECO:0007669"/>
    <property type="project" value="UniProtKB-KW"/>
</dbReference>
<feature type="domain" description="Integrase catalytic" evidence="20">
    <location>
        <begin position="784"/>
        <end position="951"/>
    </location>
</feature>
<feature type="region of interest" description="Disordered" evidence="17">
    <location>
        <begin position="94"/>
        <end position="121"/>
    </location>
</feature>
<dbReference type="InterPro" id="IPR012337">
    <property type="entry name" value="RNaseH-like_sf"/>
</dbReference>
<feature type="compositionally biased region" description="Acidic residues" evidence="17">
    <location>
        <begin position="110"/>
        <end position="121"/>
    </location>
</feature>
<keyword evidence="7" id="KW-0479">Metal-binding</keyword>
<dbReference type="InterPro" id="IPR036157">
    <property type="entry name" value="dUTPase-like_sf"/>
</dbReference>
<dbReference type="SUPFAM" id="SSF47943">
    <property type="entry name" value="Retrovirus capsid protein, N-terminal core domain"/>
    <property type="match status" value="1"/>
</dbReference>
<dbReference type="Pfam" id="PF00552">
    <property type="entry name" value="IN_DBD_C"/>
    <property type="match status" value="1"/>
</dbReference>
<reference evidence="23" key="1">
    <citation type="submission" date="2025-08" db="UniProtKB">
        <authorList>
            <consortium name="RefSeq"/>
        </authorList>
    </citation>
    <scope>IDENTIFICATION</scope>
    <source>
        <tissue evidence="23">Kidney</tissue>
    </source>
</reference>
<dbReference type="PROSITE" id="PS50994">
    <property type="entry name" value="INTEGRASE"/>
    <property type="match status" value="1"/>
</dbReference>
<dbReference type="InterPro" id="IPR001037">
    <property type="entry name" value="Integrase_C_retrovir"/>
</dbReference>
<dbReference type="AlphaFoldDB" id="A0A1S3GTT7"/>
<dbReference type="Pfam" id="PF19317">
    <property type="entry name" value="Gag_p24_C"/>
    <property type="match status" value="1"/>
</dbReference>
<dbReference type="PROSITE" id="PS50175">
    <property type="entry name" value="ASP_PROT_RETROV"/>
    <property type="match status" value="1"/>
</dbReference>
<keyword evidence="4" id="KW-0808">Transferase</keyword>
<dbReference type="GO" id="GO:0008270">
    <property type="term" value="F:zinc ion binding"/>
    <property type="evidence" value="ECO:0007669"/>
    <property type="project" value="UniProtKB-KW"/>
</dbReference>
<dbReference type="GeneID" id="106001575"/>
<dbReference type="SUPFAM" id="SSF50122">
    <property type="entry name" value="DNA-binding domain of retroviral integrase"/>
    <property type="match status" value="1"/>
</dbReference>
<dbReference type="Gene3D" id="1.10.375.10">
    <property type="entry name" value="Human Immunodeficiency Virus Type 1 Capsid Protein"/>
    <property type="match status" value="1"/>
</dbReference>
<dbReference type="InterPro" id="IPR045345">
    <property type="entry name" value="Gag_p24_C"/>
</dbReference>
<gene>
    <name evidence="23" type="primary">LOC106001575</name>
</gene>
<accession>A0A1S3GTT7</accession>
<dbReference type="GO" id="GO:0035613">
    <property type="term" value="F:RNA stem-loop binding"/>
    <property type="evidence" value="ECO:0007669"/>
    <property type="project" value="TreeGrafter"/>
</dbReference>
<evidence type="ECO:0000256" key="7">
    <source>
        <dbReference type="ARBA" id="ARBA00022723"/>
    </source>
</evidence>
<dbReference type="GO" id="GO:0004190">
    <property type="term" value="F:aspartic-type endopeptidase activity"/>
    <property type="evidence" value="ECO:0007669"/>
    <property type="project" value="InterPro"/>
</dbReference>
<keyword evidence="22" id="KW-1185">Reference proteome</keyword>
<dbReference type="Proteomes" id="UP000081671">
    <property type="component" value="Unplaced"/>
</dbReference>
<dbReference type="GO" id="GO:0004519">
    <property type="term" value="F:endonuclease activity"/>
    <property type="evidence" value="ECO:0007669"/>
    <property type="project" value="UniProtKB-KW"/>
</dbReference>
<evidence type="ECO:0000256" key="15">
    <source>
        <dbReference type="PROSITE-ProRule" id="PRU00450"/>
    </source>
</evidence>
<dbReference type="Pfam" id="PF00665">
    <property type="entry name" value="rve"/>
    <property type="match status" value="1"/>
</dbReference>
<feature type="compositionally biased region" description="Polar residues" evidence="17">
    <location>
        <begin position="1026"/>
        <end position="1037"/>
    </location>
</feature>
<dbReference type="InterPro" id="IPR001969">
    <property type="entry name" value="Aspartic_peptidase_AS"/>
</dbReference>
<dbReference type="Gene3D" id="2.30.30.10">
    <property type="entry name" value="Integrase, C-terminal domain superfamily, retroviral"/>
    <property type="match status" value="1"/>
</dbReference>
<feature type="DNA-binding region" description="Integrase-type" evidence="16">
    <location>
        <begin position="948"/>
        <end position="997"/>
    </location>
</feature>
<name>A0A1S3GTT7_DIPOR</name>
<dbReference type="Gene3D" id="2.40.70.10">
    <property type="entry name" value="Acid Proteases"/>
    <property type="match status" value="1"/>
</dbReference>
<dbReference type="SUPFAM" id="SSF53098">
    <property type="entry name" value="Ribonuclease H-like"/>
    <property type="match status" value="1"/>
</dbReference>
<dbReference type="PROSITE" id="PS50876">
    <property type="entry name" value="ZF_INTEGRASE"/>
    <property type="match status" value="1"/>
</dbReference>
<dbReference type="PROSITE" id="PS00141">
    <property type="entry name" value="ASP_PROTEASE"/>
    <property type="match status" value="1"/>
</dbReference>
<evidence type="ECO:0000256" key="17">
    <source>
        <dbReference type="SAM" id="MobiDB-lite"/>
    </source>
</evidence>
<evidence type="ECO:0000259" key="19">
    <source>
        <dbReference type="PROSITE" id="PS50876"/>
    </source>
</evidence>
<dbReference type="InterPro" id="IPR034170">
    <property type="entry name" value="Retropepsin-like_cat_dom"/>
</dbReference>
<dbReference type="Pfam" id="PF00692">
    <property type="entry name" value="dUTPase"/>
    <property type="match status" value="1"/>
</dbReference>
<dbReference type="SUPFAM" id="SSF50630">
    <property type="entry name" value="Acid proteases"/>
    <property type="match status" value="1"/>
</dbReference>
<dbReference type="SUPFAM" id="SSF46919">
    <property type="entry name" value="N-terminal Zn binding domain of HIV integrase"/>
    <property type="match status" value="1"/>
</dbReference>
<feature type="compositionally biased region" description="Basic and acidic residues" evidence="17">
    <location>
        <begin position="48"/>
        <end position="57"/>
    </location>
</feature>
<dbReference type="CDD" id="cd07557">
    <property type="entry name" value="trimeric_dUTPase"/>
    <property type="match status" value="1"/>
</dbReference>
<evidence type="ECO:0000256" key="8">
    <source>
        <dbReference type="ARBA" id="ARBA00022759"/>
    </source>
</evidence>
<dbReference type="PANTHER" id="PTHR41694:SF3">
    <property type="entry name" value="RNA-DIRECTED DNA POLYMERASE-RELATED"/>
    <property type="match status" value="1"/>
</dbReference>
<dbReference type="GO" id="GO:0003964">
    <property type="term" value="F:RNA-directed DNA polymerase activity"/>
    <property type="evidence" value="ECO:0007669"/>
    <property type="project" value="UniProtKB-KW"/>
</dbReference>
<dbReference type="GO" id="GO:0003677">
    <property type="term" value="F:DNA binding"/>
    <property type="evidence" value="ECO:0007669"/>
    <property type="project" value="UniProtKB-KW"/>
</dbReference>
<dbReference type="InterPro" id="IPR033704">
    <property type="entry name" value="dUTPase_trimeric"/>
</dbReference>
<dbReference type="RefSeq" id="XP_012892095.1">
    <property type="nucleotide sequence ID" value="XM_013036641.1"/>
</dbReference>
<dbReference type="InterPro" id="IPR029054">
    <property type="entry name" value="dUTPase-like"/>
</dbReference>
<evidence type="ECO:0000256" key="9">
    <source>
        <dbReference type="ARBA" id="ARBA00022771"/>
    </source>
</evidence>
<dbReference type="Pfam" id="PF00607">
    <property type="entry name" value="Gag_p24"/>
    <property type="match status" value="1"/>
</dbReference>
<keyword evidence="6" id="KW-0540">Nuclease</keyword>
<dbReference type="InterPro" id="IPR036862">
    <property type="entry name" value="Integrase_C_dom_sf_retrovir"/>
</dbReference>
<evidence type="ECO:0000256" key="13">
    <source>
        <dbReference type="ARBA" id="ARBA00022918"/>
    </source>
</evidence>
<evidence type="ECO:0000256" key="2">
    <source>
        <dbReference type="ARBA" id="ARBA00012493"/>
    </source>
</evidence>
<dbReference type="Gene3D" id="1.10.1200.30">
    <property type="match status" value="1"/>
</dbReference>
<evidence type="ECO:0000256" key="5">
    <source>
        <dbReference type="ARBA" id="ARBA00022695"/>
    </source>
</evidence>
<evidence type="ECO:0000256" key="4">
    <source>
        <dbReference type="ARBA" id="ARBA00022679"/>
    </source>
</evidence>
<keyword evidence="13" id="KW-0695">RNA-directed DNA polymerase</keyword>
<keyword evidence="5" id="KW-0548">Nucleotidyltransferase</keyword>
<dbReference type="PROSITE" id="PS51027">
    <property type="entry name" value="INTEGRASE_DBD"/>
    <property type="match status" value="1"/>
</dbReference>
<dbReference type="InterPro" id="IPR003308">
    <property type="entry name" value="Integrase_Zn-bd_dom_N"/>
</dbReference>
<comment type="function">
    <text evidence="1">Catalyzes viral DNA integration into the host chromosome, by performing a series of DNA cutting and joining reactions.</text>
</comment>
<keyword evidence="9 15" id="KW-0863">Zinc-finger</keyword>
<evidence type="ECO:0000256" key="12">
    <source>
        <dbReference type="ARBA" id="ARBA00022908"/>
    </source>
</evidence>
<feature type="domain" description="Peptidase A2" evidence="18">
    <location>
        <begin position="612"/>
        <end position="687"/>
    </location>
</feature>
<dbReference type="SUPFAM" id="SSF47353">
    <property type="entry name" value="Retrovirus capsid dimerization domain-like"/>
    <property type="match status" value="1"/>
</dbReference>
<dbReference type="Gene3D" id="1.10.10.200">
    <property type="match status" value="1"/>
</dbReference>
<evidence type="ECO:0000256" key="11">
    <source>
        <dbReference type="ARBA" id="ARBA00022833"/>
    </source>
</evidence>
<dbReference type="GO" id="GO:0016032">
    <property type="term" value="P:viral process"/>
    <property type="evidence" value="ECO:0007669"/>
    <property type="project" value="InterPro"/>
</dbReference>
<protein>
    <recommendedName>
        <fullName evidence="2">RNA-directed DNA polymerase</fullName>
        <ecNumber evidence="2">2.7.7.49</ecNumber>
    </recommendedName>
</protein>
<organism evidence="22 23">
    <name type="scientific">Dipodomys ordii</name>
    <name type="common">Ord's kangaroo rat</name>
    <dbReference type="NCBI Taxonomy" id="10020"/>
    <lineage>
        <taxon>Eukaryota</taxon>
        <taxon>Metazoa</taxon>
        <taxon>Chordata</taxon>
        <taxon>Craniata</taxon>
        <taxon>Vertebrata</taxon>
        <taxon>Euteleostomi</taxon>
        <taxon>Mammalia</taxon>
        <taxon>Eutheria</taxon>
        <taxon>Euarchontoglires</taxon>
        <taxon>Glires</taxon>
        <taxon>Rodentia</taxon>
        <taxon>Castorimorpha</taxon>
        <taxon>Heteromyidae</taxon>
        <taxon>Dipodomyinae</taxon>
        <taxon>Dipodomys</taxon>
    </lineage>
</organism>
<dbReference type="OrthoDB" id="9900537at2759"/>
<keyword evidence="12" id="KW-0229">DNA integration</keyword>
<feature type="region of interest" description="Disordered" evidence="17">
    <location>
        <begin position="153"/>
        <end position="174"/>
    </location>
</feature>
<keyword evidence="3" id="KW-0645">Protease</keyword>
<dbReference type="InterPro" id="IPR008919">
    <property type="entry name" value="Retrov_capsid_N"/>
</dbReference>
<feature type="region of interest" description="Disordered" evidence="17">
    <location>
        <begin position="25"/>
        <end position="82"/>
    </location>
</feature>
<dbReference type="PANTHER" id="PTHR41694">
    <property type="entry name" value="ENDOGENOUS RETROVIRUS GROUP K MEMBER POL PROTEIN"/>
    <property type="match status" value="1"/>
</dbReference>
<evidence type="ECO:0000259" key="18">
    <source>
        <dbReference type="PROSITE" id="PS50175"/>
    </source>
</evidence>
<evidence type="ECO:0000259" key="21">
    <source>
        <dbReference type="PROSITE" id="PS51027"/>
    </source>
</evidence>
<evidence type="ECO:0000259" key="20">
    <source>
        <dbReference type="PROSITE" id="PS50994"/>
    </source>
</evidence>
<dbReference type="Pfam" id="PF02022">
    <property type="entry name" value="Integrase_Zn"/>
    <property type="match status" value="1"/>
</dbReference>
<evidence type="ECO:0000313" key="23">
    <source>
        <dbReference type="RefSeq" id="XP_012892095.1"/>
    </source>
</evidence>